<dbReference type="PANTHER" id="PTHR14744">
    <property type="entry name" value="N-ALPHA-ACETYLTRANSFERASE 60"/>
    <property type="match status" value="1"/>
</dbReference>
<dbReference type="GO" id="GO:0000139">
    <property type="term" value="C:Golgi membrane"/>
    <property type="evidence" value="ECO:0007669"/>
    <property type="project" value="TreeGrafter"/>
</dbReference>
<dbReference type="InterPro" id="IPR045141">
    <property type="entry name" value="NAA60-like"/>
</dbReference>
<accession>A0A0P7W1P8</accession>
<evidence type="ECO:0000256" key="4">
    <source>
        <dbReference type="ARBA" id="ARBA00023315"/>
    </source>
</evidence>
<sequence>FPIEYPHSWYDITSNKKFFSLAATSRGVIVGKIVAEIEDRTKVYKEDGEILTSSFPVNTQVAYILSLGMVKEFRKCRIGSFLLDSLKYHISITVQNHCKPSTAFSSSWTIFDYIQHIGSMLASLRLCSIPQSIFRQAL</sequence>
<dbReference type="Proteomes" id="UP000034805">
    <property type="component" value="Unassembled WGS sequence"/>
</dbReference>
<keyword evidence="4" id="KW-0012">Acyltransferase</keyword>
<dbReference type="Gene3D" id="3.40.630.30">
    <property type="match status" value="1"/>
</dbReference>
<comment type="caution">
    <text evidence="5">The sequence shown here is derived from an EMBL/GenBank/DDBJ whole genome shotgun (WGS) entry which is preliminary data.</text>
</comment>
<dbReference type="AlphaFoldDB" id="A0A0P7W1P8"/>
<protein>
    <recommendedName>
        <fullName evidence="1">histone acetyltransferase</fullName>
        <ecNumber evidence="1">2.3.1.48</ecNumber>
    </recommendedName>
</protein>
<dbReference type="EC" id="2.3.1.48" evidence="1"/>
<feature type="non-terminal residue" evidence="5">
    <location>
        <position position="1"/>
    </location>
</feature>
<evidence type="ECO:0000256" key="1">
    <source>
        <dbReference type="ARBA" id="ARBA00013184"/>
    </source>
</evidence>
<evidence type="ECO:0000313" key="6">
    <source>
        <dbReference type="Proteomes" id="UP000034805"/>
    </source>
</evidence>
<evidence type="ECO:0000256" key="2">
    <source>
        <dbReference type="ARBA" id="ARBA00022679"/>
    </source>
</evidence>
<evidence type="ECO:0000256" key="3">
    <source>
        <dbReference type="ARBA" id="ARBA00022853"/>
    </source>
</evidence>
<keyword evidence="2 5" id="KW-0808">Transferase</keyword>
<dbReference type="GO" id="GO:0004402">
    <property type="term" value="F:histone acetyltransferase activity"/>
    <property type="evidence" value="ECO:0007669"/>
    <property type="project" value="TreeGrafter"/>
</dbReference>
<evidence type="ECO:0000313" key="5">
    <source>
        <dbReference type="EMBL" id="KPP56538.1"/>
    </source>
</evidence>
<name>A0A0P7W1P8_SCLFO</name>
<gene>
    <name evidence="5" type="ORF">Z043_125834</name>
</gene>
<organism evidence="5 6">
    <name type="scientific">Scleropages formosus</name>
    <name type="common">Asian bonytongue</name>
    <name type="synonym">Osteoglossum formosum</name>
    <dbReference type="NCBI Taxonomy" id="113540"/>
    <lineage>
        <taxon>Eukaryota</taxon>
        <taxon>Metazoa</taxon>
        <taxon>Chordata</taxon>
        <taxon>Craniata</taxon>
        <taxon>Vertebrata</taxon>
        <taxon>Euteleostomi</taxon>
        <taxon>Actinopterygii</taxon>
        <taxon>Neopterygii</taxon>
        <taxon>Teleostei</taxon>
        <taxon>Osteoglossocephala</taxon>
        <taxon>Osteoglossomorpha</taxon>
        <taxon>Osteoglossiformes</taxon>
        <taxon>Osteoglossidae</taxon>
        <taxon>Scleropages</taxon>
    </lineage>
</organism>
<keyword evidence="3" id="KW-0156">Chromatin regulator</keyword>
<proteinExistence type="predicted"/>
<dbReference type="EMBL" id="JARO02020407">
    <property type="protein sequence ID" value="KPP56538.1"/>
    <property type="molecule type" value="Genomic_DNA"/>
</dbReference>
<dbReference type="GO" id="GO:0004596">
    <property type="term" value="F:protein-N-terminal amino-acid acetyltransferase activity"/>
    <property type="evidence" value="ECO:0007669"/>
    <property type="project" value="InterPro"/>
</dbReference>
<reference evidence="5 6" key="1">
    <citation type="submission" date="2015-08" db="EMBL/GenBank/DDBJ databases">
        <title>The genome of the Asian arowana (Scleropages formosus).</title>
        <authorList>
            <person name="Tan M.H."/>
            <person name="Gan H.M."/>
            <person name="Croft L.J."/>
            <person name="Austin C.M."/>
        </authorList>
    </citation>
    <scope>NUCLEOTIDE SEQUENCE [LARGE SCALE GENOMIC DNA]</scope>
    <source>
        <strain evidence="5">Aro1</strain>
    </source>
</reference>
<dbReference type="PANTHER" id="PTHR14744:SF15">
    <property type="entry name" value="N-ALPHA-ACETYLTRANSFERASE 60"/>
    <property type="match status" value="1"/>
</dbReference>